<dbReference type="Proteomes" id="UP000886700">
    <property type="component" value="Unplaced"/>
</dbReference>
<evidence type="ECO:0000256" key="7">
    <source>
        <dbReference type="PROSITE-ProRule" id="PRU00042"/>
    </source>
</evidence>
<feature type="domain" description="C2H2-type" evidence="9">
    <location>
        <begin position="67"/>
        <end position="94"/>
    </location>
</feature>
<dbReference type="PROSITE" id="PS00028">
    <property type="entry name" value="ZINC_FINGER_C2H2_1"/>
    <property type="match status" value="3"/>
</dbReference>
<accession>A0A1U7R194</accession>
<evidence type="ECO:0000259" key="9">
    <source>
        <dbReference type="PROSITE" id="PS50157"/>
    </source>
</evidence>
<dbReference type="GeneID" id="101840024"/>
<feature type="region of interest" description="Disordered" evidence="8">
    <location>
        <begin position="272"/>
        <end position="329"/>
    </location>
</feature>
<dbReference type="AlphaFoldDB" id="A0A1U7R194"/>
<evidence type="ECO:0000256" key="3">
    <source>
        <dbReference type="ARBA" id="ARBA00022737"/>
    </source>
</evidence>
<feature type="domain" description="C2H2-type" evidence="9">
    <location>
        <begin position="123"/>
        <end position="146"/>
    </location>
</feature>
<dbReference type="KEGG" id="maua:101840024"/>
<evidence type="ECO:0000256" key="4">
    <source>
        <dbReference type="ARBA" id="ARBA00022771"/>
    </source>
</evidence>
<dbReference type="PANTHER" id="PTHR24403:SF43">
    <property type="entry name" value="ZINC FINGER PROTEIN 64"/>
    <property type="match status" value="1"/>
</dbReference>
<keyword evidence="5" id="KW-0862">Zinc</keyword>
<feature type="region of interest" description="Disordered" evidence="8">
    <location>
        <begin position="169"/>
        <end position="260"/>
    </location>
</feature>
<organism evidence="10 11">
    <name type="scientific">Mesocricetus auratus</name>
    <name type="common">Golden hamster</name>
    <dbReference type="NCBI Taxonomy" id="10036"/>
    <lineage>
        <taxon>Eukaryota</taxon>
        <taxon>Metazoa</taxon>
        <taxon>Chordata</taxon>
        <taxon>Craniata</taxon>
        <taxon>Vertebrata</taxon>
        <taxon>Euteleostomi</taxon>
        <taxon>Mammalia</taxon>
        <taxon>Eutheria</taxon>
        <taxon>Euarchontoglires</taxon>
        <taxon>Glires</taxon>
        <taxon>Rodentia</taxon>
        <taxon>Myomorpha</taxon>
        <taxon>Muroidea</taxon>
        <taxon>Cricetidae</taxon>
        <taxon>Cricetinae</taxon>
        <taxon>Mesocricetus</taxon>
    </lineage>
</organism>
<keyword evidence="6" id="KW-0539">Nucleus</keyword>
<feature type="domain" description="C2H2-type" evidence="9">
    <location>
        <begin position="339"/>
        <end position="366"/>
    </location>
</feature>
<dbReference type="SUPFAM" id="SSF57667">
    <property type="entry name" value="beta-beta-alpha zinc fingers"/>
    <property type="match status" value="3"/>
</dbReference>
<keyword evidence="10" id="KW-1185">Reference proteome</keyword>
<dbReference type="Pfam" id="PF23611">
    <property type="entry name" value="zf-C2H2_16"/>
    <property type="match status" value="1"/>
</dbReference>
<feature type="compositionally biased region" description="Polar residues" evidence="8">
    <location>
        <begin position="317"/>
        <end position="327"/>
    </location>
</feature>
<dbReference type="GO" id="GO:0045944">
    <property type="term" value="P:positive regulation of transcription by RNA polymerase II"/>
    <property type="evidence" value="ECO:0007669"/>
    <property type="project" value="TreeGrafter"/>
</dbReference>
<dbReference type="PANTHER" id="PTHR24403">
    <property type="entry name" value="ZINC FINGER PROTEIN"/>
    <property type="match status" value="1"/>
</dbReference>
<keyword evidence="3" id="KW-0677">Repeat</keyword>
<reference evidence="11" key="1">
    <citation type="submission" date="2025-08" db="UniProtKB">
        <authorList>
            <consortium name="RefSeq"/>
        </authorList>
    </citation>
    <scope>IDENTIFICATION</scope>
    <source>
        <tissue evidence="11">Liver</tissue>
    </source>
</reference>
<protein>
    <submittedName>
        <fullName evidence="11">Zinc finger protein Pegasus-like</fullName>
    </submittedName>
</protein>
<keyword evidence="2" id="KW-0479">Metal-binding</keyword>
<sequence>MGEKKVEPQDFLKNFQEYLSQQTRQVNALAWDLAGQARGGPGHPGDALDGNLVLMLDDLGRTLDGKLQCPYCGYASQRTERLVEHTRIHTGEKPHRCHLCPFASAYERYLEAHLRSHTGEKPYKCEWCAYRCNYRSNLSHHHRRRHNLSPLTGPRASLGSVRMWGGLQRKSNAQDGKRGALISLGPPVQKPDWPSELTHRIPNVQSDFYDGMDKASACGPPRDPQEPLLVDSPLNQLSPLAGHLSSLPPENQNPASADLDSSLEENPYVIQQPSAQGSDPQSSPIVLEPPPPPFSRRDCSAFAGPSSQPSGQSSASIPGNSQPSTPASALPVGGPQLLYHCQHCDTYFADNVLYTIHMGCHGYDNPFQCNTCGYDCKNKYNFACHFARGQHN</sequence>
<evidence type="ECO:0000256" key="1">
    <source>
        <dbReference type="ARBA" id="ARBA00004123"/>
    </source>
</evidence>
<dbReference type="SMART" id="SM00355">
    <property type="entry name" value="ZnF_C2H2"/>
    <property type="match status" value="5"/>
</dbReference>
<feature type="domain" description="C2H2-type" evidence="9">
    <location>
        <begin position="95"/>
        <end position="122"/>
    </location>
</feature>
<dbReference type="InterPro" id="IPR050688">
    <property type="entry name" value="Zinc_finger/UBP_domain"/>
</dbReference>
<dbReference type="eggNOG" id="KOG1721">
    <property type="taxonomic scope" value="Eukaryota"/>
</dbReference>
<feature type="compositionally biased region" description="Polar residues" evidence="8">
    <location>
        <begin position="272"/>
        <end position="284"/>
    </location>
</feature>
<proteinExistence type="predicted"/>
<dbReference type="InterPro" id="IPR013087">
    <property type="entry name" value="Znf_C2H2_type"/>
</dbReference>
<dbReference type="InterPro" id="IPR056438">
    <property type="entry name" value="Znf-C2H2_CTCF"/>
</dbReference>
<dbReference type="RefSeq" id="XP_005077416.1">
    <property type="nucleotide sequence ID" value="XM_005077359.2"/>
</dbReference>
<evidence type="ECO:0000256" key="8">
    <source>
        <dbReference type="SAM" id="MobiDB-lite"/>
    </source>
</evidence>
<dbReference type="GO" id="GO:0005634">
    <property type="term" value="C:nucleus"/>
    <property type="evidence" value="ECO:0007669"/>
    <property type="project" value="UniProtKB-SubCell"/>
</dbReference>
<dbReference type="GO" id="GO:0008270">
    <property type="term" value="F:zinc ion binding"/>
    <property type="evidence" value="ECO:0007669"/>
    <property type="project" value="UniProtKB-KW"/>
</dbReference>
<comment type="subcellular location">
    <subcellularLocation>
        <location evidence="1">Nucleus</location>
    </subcellularLocation>
</comment>
<dbReference type="Gene3D" id="3.30.160.60">
    <property type="entry name" value="Classic Zinc Finger"/>
    <property type="match status" value="4"/>
</dbReference>
<evidence type="ECO:0000256" key="2">
    <source>
        <dbReference type="ARBA" id="ARBA00022723"/>
    </source>
</evidence>
<keyword evidence="4 7" id="KW-0863">Zinc-finger</keyword>
<gene>
    <name evidence="11" type="primary">LOC101840024</name>
</gene>
<feature type="compositionally biased region" description="Low complexity" evidence="8">
    <location>
        <begin position="303"/>
        <end position="316"/>
    </location>
</feature>
<dbReference type="FunFam" id="3.30.160.60:FF:001097">
    <property type="entry name" value="IKAROS family zinc finger 5"/>
    <property type="match status" value="1"/>
</dbReference>
<evidence type="ECO:0000256" key="5">
    <source>
        <dbReference type="ARBA" id="ARBA00022833"/>
    </source>
</evidence>
<dbReference type="FunFam" id="3.30.160.60:FF:000446">
    <property type="entry name" value="Zinc finger protein"/>
    <property type="match status" value="1"/>
</dbReference>
<evidence type="ECO:0000313" key="11">
    <source>
        <dbReference type="RefSeq" id="XP_005077416.1"/>
    </source>
</evidence>
<dbReference type="InterPro" id="IPR036236">
    <property type="entry name" value="Znf_C2H2_sf"/>
</dbReference>
<evidence type="ECO:0000256" key="6">
    <source>
        <dbReference type="ARBA" id="ARBA00023242"/>
    </source>
</evidence>
<dbReference type="FunFam" id="3.30.160.60:FF:000402">
    <property type="entry name" value="IKAROS family zinc finger 5"/>
    <property type="match status" value="1"/>
</dbReference>
<dbReference type="OrthoDB" id="5576026at2759"/>
<dbReference type="PROSITE" id="PS50157">
    <property type="entry name" value="ZINC_FINGER_C2H2_2"/>
    <property type="match status" value="4"/>
</dbReference>
<evidence type="ECO:0000313" key="10">
    <source>
        <dbReference type="Proteomes" id="UP000886700"/>
    </source>
</evidence>
<name>A0A1U7R194_MESAU</name>